<reference evidence="1" key="1">
    <citation type="journal article" date="2014" name="Front. Microbiol.">
        <title>High frequency of phylogenetically diverse reductive dehalogenase-homologous genes in deep subseafloor sedimentary metagenomes.</title>
        <authorList>
            <person name="Kawai M."/>
            <person name="Futagami T."/>
            <person name="Toyoda A."/>
            <person name="Takaki Y."/>
            <person name="Nishi S."/>
            <person name="Hori S."/>
            <person name="Arai W."/>
            <person name="Tsubouchi T."/>
            <person name="Morono Y."/>
            <person name="Uchiyama I."/>
            <person name="Ito T."/>
            <person name="Fujiyama A."/>
            <person name="Inagaki F."/>
            <person name="Takami H."/>
        </authorList>
    </citation>
    <scope>NUCLEOTIDE SEQUENCE</scope>
    <source>
        <strain evidence="1">Expedition CK06-06</strain>
    </source>
</reference>
<organism evidence="1">
    <name type="scientific">marine sediment metagenome</name>
    <dbReference type="NCBI Taxonomy" id="412755"/>
    <lineage>
        <taxon>unclassified sequences</taxon>
        <taxon>metagenomes</taxon>
        <taxon>ecological metagenomes</taxon>
    </lineage>
</organism>
<name>X1H3Y9_9ZZZZ</name>
<proteinExistence type="predicted"/>
<protein>
    <submittedName>
        <fullName evidence="1">Uncharacterized protein</fullName>
    </submittedName>
</protein>
<dbReference type="AlphaFoldDB" id="X1H3Y9"/>
<gene>
    <name evidence="1" type="ORF">S03H2_39370</name>
</gene>
<dbReference type="EMBL" id="BARU01024332">
    <property type="protein sequence ID" value="GAH48559.1"/>
    <property type="molecule type" value="Genomic_DNA"/>
</dbReference>
<accession>X1H3Y9</accession>
<sequence>MRLIHRNVFERVTQPWFVWEFGGISEDFFFFEKVYKETEIKPIIDFEMKCKHIGTFIIDTDNTVTTLEI</sequence>
<comment type="caution">
    <text evidence="1">The sequence shown here is derived from an EMBL/GenBank/DDBJ whole genome shotgun (WGS) entry which is preliminary data.</text>
</comment>
<evidence type="ECO:0000313" key="1">
    <source>
        <dbReference type="EMBL" id="GAH48559.1"/>
    </source>
</evidence>